<evidence type="ECO:0000313" key="1">
    <source>
        <dbReference type="EMBL" id="WOL19756.1"/>
    </source>
</evidence>
<reference evidence="1 2" key="1">
    <citation type="submission" date="2023-10" db="EMBL/GenBank/DDBJ databases">
        <title>Chromosome-scale genome assembly provides insights into flower coloration mechanisms of Canna indica.</title>
        <authorList>
            <person name="Li C."/>
        </authorList>
    </citation>
    <scope>NUCLEOTIDE SEQUENCE [LARGE SCALE GENOMIC DNA]</scope>
    <source>
        <tissue evidence="1">Flower</tissue>
    </source>
</reference>
<evidence type="ECO:0000313" key="2">
    <source>
        <dbReference type="Proteomes" id="UP001327560"/>
    </source>
</evidence>
<name>A0AAQ3QSF9_9LILI</name>
<dbReference type="AlphaFoldDB" id="A0AAQ3QSF9"/>
<dbReference type="Proteomes" id="UP001327560">
    <property type="component" value="Chromosome 9"/>
</dbReference>
<dbReference type="EMBL" id="CP136898">
    <property type="protein sequence ID" value="WOL19756.1"/>
    <property type="molecule type" value="Genomic_DNA"/>
</dbReference>
<sequence length="82" mass="9118">MWGIDGSFCEAWYRYCSGFIIDLDHLTNEKPAEDDANMGIIGGVECEKGSMRGRVKAQGRETTFGFLLSSIVLALHVQSFLQ</sequence>
<proteinExistence type="predicted"/>
<keyword evidence="2" id="KW-1185">Reference proteome</keyword>
<gene>
    <name evidence="1" type="ORF">Cni_G28558</name>
</gene>
<accession>A0AAQ3QSF9</accession>
<protein>
    <submittedName>
        <fullName evidence="1">Uncharacterized protein</fullName>
    </submittedName>
</protein>
<organism evidence="1 2">
    <name type="scientific">Canna indica</name>
    <name type="common">Indian-shot</name>
    <dbReference type="NCBI Taxonomy" id="4628"/>
    <lineage>
        <taxon>Eukaryota</taxon>
        <taxon>Viridiplantae</taxon>
        <taxon>Streptophyta</taxon>
        <taxon>Embryophyta</taxon>
        <taxon>Tracheophyta</taxon>
        <taxon>Spermatophyta</taxon>
        <taxon>Magnoliopsida</taxon>
        <taxon>Liliopsida</taxon>
        <taxon>Zingiberales</taxon>
        <taxon>Cannaceae</taxon>
        <taxon>Canna</taxon>
    </lineage>
</organism>